<name>A0A4S4BFV1_9BACL</name>
<protein>
    <submittedName>
        <fullName evidence="1">Uncharacterized protein</fullName>
    </submittedName>
</protein>
<dbReference type="InterPro" id="IPR058600">
    <property type="entry name" value="YhjD-like"/>
</dbReference>
<dbReference type="Pfam" id="PF26325">
    <property type="entry name" value="YhjD"/>
    <property type="match status" value="1"/>
</dbReference>
<gene>
    <name evidence="1" type="ORF">E6C55_29990</name>
</gene>
<dbReference type="AlphaFoldDB" id="A0A4S4BFV1"/>
<evidence type="ECO:0000313" key="2">
    <source>
        <dbReference type="Proteomes" id="UP000310636"/>
    </source>
</evidence>
<evidence type="ECO:0000313" key="1">
    <source>
        <dbReference type="EMBL" id="THF73258.1"/>
    </source>
</evidence>
<proteinExistence type="predicted"/>
<comment type="caution">
    <text evidence="1">The sequence shown here is derived from an EMBL/GenBank/DDBJ whole genome shotgun (WGS) entry which is preliminary data.</text>
</comment>
<dbReference type="OrthoDB" id="2644100at2"/>
<dbReference type="EMBL" id="SSOB01000059">
    <property type="protein sequence ID" value="THF73258.1"/>
    <property type="molecule type" value="Genomic_DNA"/>
</dbReference>
<dbReference type="Proteomes" id="UP000310636">
    <property type="component" value="Unassembled WGS sequence"/>
</dbReference>
<organism evidence="1 2">
    <name type="scientific">Cohnella fermenti</name>
    <dbReference type="NCBI Taxonomy" id="2565925"/>
    <lineage>
        <taxon>Bacteria</taxon>
        <taxon>Bacillati</taxon>
        <taxon>Bacillota</taxon>
        <taxon>Bacilli</taxon>
        <taxon>Bacillales</taxon>
        <taxon>Paenibacillaceae</taxon>
        <taxon>Cohnella</taxon>
    </lineage>
</organism>
<accession>A0A4S4BFV1</accession>
<dbReference type="RefSeq" id="WP_136373522.1">
    <property type="nucleotide sequence ID" value="NZ_SSOB01000059.1"/>
</dbReference>
<reference evidence="1 2" key="1">
    <citation type="submission" date="2019-04" db="EMBL/GenBank/DDBJ databases">
        <title>Cohnella sp. nov. isolated from preserved vegetables.</title>
        <authorList>
            <person name="Lin S.-Y."/>
            <person name="Hung M.-H."/>
            <person name="Young C.-C."/>
        </authorList>
    </citation>
    <scope>NUCLEOTIDE SEQUENCE [LARGE SCALE GENOMIC DNA]</scope>
    <source>
        <strain evidence="1 2">CC-MHH1044</strain>
    </source>
</reference>
<keyword evidence="2" id="KW-1185">Reference proteome</keyword>
<sequence>MSRLDGNERWKSKMLLAEHQEQYEKRSDKPSGYATPEELRMIRDAIMLPHMLTISSNSLTEMNRSKHLFKSYFEDIIQEVVDNIGRDCAKLQRELRDKNIKVFDDEVHDGILYYRYRCRGYEDRFGIVRETLRSEISVRLARYAEKALASSRT</sequence>